<keyword evidence="3" id="KW-1185">Reference proteome</keyword>
<evidence type="ECO:0000256" key="1">
    <source>
        <dbReference type="SAM" id="MobiDB-lite"/>
    </source>
</evidence>
<proteinExistence type="predicted"/>
<dbReference type="Proteomes" id="UP000252519">
    <property type="component" value="Unassembled WGS sequence"/>
</dbReference>
<evidence type="ECO:0000313" key="3">
    <source>
        <dbReference type="Proteomes" id="UP000252519"/>
    </source>
</evidence>
<name>A0A368FKB6_ANCCA</name>
<sequence>MKIAKTKEEISRPTMVGKDRSNKERVNEKKIRYRPIPFREKEPTRTMRAIMSIRELTNIDEELKKELIDHLIRDDDRRRQKQREYRQRKKAEREAARKVLGERNGQPVSRTSATLQEVDKYTLKENDEVCVGYRPLVGFDSLPS</sequence>
<evidence type="ECO:0000313" key="2">
    <source>
        <dbReference type="EMBL" id="RCN32616.1"/>
    </source>
</evidence>
<feature type="region of interest" description="Disordered" evidence="1">
    <location>
        <begin position="1"/>
        <end position="28"/>
    </location>
</feature>
<feature type="region of interest" description="Disordered" evidence="1">
    <location>
        <begin position="75"/>
        <end position="113"/>
    </location>
</feature>
<dbReference type="EMBL" id="JOJR01001060">
    <property type="protein sequence ID" value="RCN32616.1"/>
    <property type="molecule type" value="Genomic_DNA"/>
</dbReference>
<gene>
    <name evidence="2" type="ORF">ANCCAN_21581</name>
</gene>
<dbReference type="AlphaFoldDB" id="A0A368FKB6"/>
<feature type="compositionally biased region" description="Basic and acidic residues" evidence="1">
    <location>
        <begin position="75"/>
        <end position="101"/>
    </location>
</feature>
<comment type="caution">
    <text evidence="2">The sequence shown here is derived from an EMBL/GenBank/DDBJ whole genome shotgun (WGS) entry which is preliminary data.</text>
</comment>
<protein>
    <submittedName>
        <fullName evidence="2">Uncharacterized protein</fullName>
    </submittedName>
</protein>
<accession>A0A368FKB6</accession>
<organism evidence="2 3">
    <name type="scientific">Ancylostoma caninum</name>
    <name type="common">Dog hookworm</name>
    <dbReference type="NCBI Taxonomy" id="29170"/>
    <lineage>
        <taxon>Eukaryota</taxon>
        <taxon>Metazoa</taxon>
        <taxon>Ecdysozoa</taxon>
        <taxon>Nematoda</taxon>
        <taxon>Chromadorea</taxon>
        <taxon>Rhabditida</taxon>
        <taxon>Rhabditina</taxon>
        <taxon>Rhabditomorpha</taxon>
        <taxon>Strongyloidea</taxon>
        <taxon>Ancylostomatidae</taxon>
        <taxon>Ancylostomatinae</taxon>
        <taxon>Ancylostoma</taxon>
    </lineage>
</organism>
<reference evidence="2 3" key="1">
    <citation type="submission" date="2014-10" db="EMBL/GenBank/DDBJ databases">
        <title>Draft genome of the hookworm Ancylostoma caninum.</title>
        <authorList>
            <person name="Mitreva M."/>
        </authorList>
    </citation>
    <scope>NUCLEOTIDE SEQUENCE [LARGE SCALE GENOMIC DNA]</scope>
    <source>
        <strain evidence="2 3">Baltimore</strain>
    </source>
</reference>